<organism evidence="1 2">
    <name type="scientific">Apostasia shenzhenica</name>
    <dbReference type="NCBI Taxonomy" id="1088818"/>
    <lineage>
        <taxon>Eukaryota</taxon>
        <taxon>Viridiplantae</taxon>
        <taxon>Streptophyta</taxon>
        <taxon>Embryophyta</taxon>
        <taxon>Tracheophyta</taxon>
        <taxon>Spermatophyta</taxon>
        <taxon>Magnoliopsida</taxon>
        <taxon>Liliopsida</taxon>
        <taxon>Asparagales</taxon>
        <taxon>Orchidaceae</taxon>
        <taxon>Apostasioideae</taxon>
        <taxon>Apostasia</taxon>
    </lineage>
</organism>
<gene>
    <name evidence="1" type="ORF">AXF42_Ash015088</name>
</gene>
<accession>A0A2I0B335</accession>
<keyword evidence="2" id="KW-1185">Reference proteome</keyword>
<reference evidence="1 2" key="1">
    <citation type="journal article" date="2017" name="Nature">
        <title>The Apostasia genome and the evolution of orchids.</title>
        <authorList>
            <person name="Zhang G.Q."/>
            <person name="Liu K.W."/>
            <person name="Li Z."/>
            <person name="Lohaus R."/>
            <person name="Hsiao Y.Y."/>
            <person name="Niu S.C."/>
            <person name="Wang J.Y."/>
            <person name="Lin Y.C."/>
            <person name="Xu Q."/>
            <person name="Chen L.J."/>
            <person name="Yoshida K."/>
            <person name="Fujiwara S."/>
            <person name="Wang Z.W."/>
            <person name="Zhang Y.Q."/>
            <person name="Mitsuda N."/>
            <person name="Wang M."/>
            <person name="Liu G.H."/>
            <person name="Pecoraro L."/>
            <person name="Huang H.X."/>
            <person name="Xiao X.J."/>
            <person name="Lin M."/>
            <person name="Wu X.Y."/>
            <person name="Wu W.L."/>
            <person name="Chen Y.Y."/>
            <person name="Chang S.B."/>
            <person name="Sakamoto S."/>
            <person name="Ohme-Takagi M."/>
            <person name="Yagi M."/>
            <person name="Zeng S.J."/>
            <person name="Shen C.Y."/>
            <person name="Yeh C.M."/>
            <person name="Luo Y.B."/>
            <person name="Tsai W.C."/>
            <person name="Van de Peer Y."/>
            <person name="Liu Z.J."/>
        </authorList>
    </citation>
    <scope>NUCLEOTIDE SEQUENCE [LARGE SCALE GENOMIC DNA]</scope>
    <source>
        <strain evidence="2">cv. Shenzhen</strain>
        <tissue evidence="1">Stem</tissue>
    </source>
</reference>
<name>A0A2I0B335_9ASPA</name>
<protein>
    <submittedName>
        <fullName evidence="1">Uncharacterized protein</fullName>
    </submittedName>
</protein>
<proteinExistence type="predicted"/>
<sequence length="52" mass="5682">MIGRGLLVFRGRETSLTIPKSNAGGVKTRRALSQRAGFCWSGRRGVWGWCSG</sequence>
<dbReference type="Proteomes" id="UP000236161">
    <property type="component" value="Unassembled WGS sequence"/>
</dbReference>
<dbReference type="AlphaFoldDB" id="A0A2I0B335"/>
<evidence type="ECO:0000313" key="1">
    <source>
        <dbReference type="EMBL" id="PKA62203.1"/>
    </source>
</evidence>
<evidence type="ECO:0000313" key="2">
    <source>
        <dbReference type="Proteomes" id="UP000236161"/>
    </source>
</evidence>
<dbReference type="EMBL" id="KZ451919">
    <property type="protein sequence ID" value="PKA62203.1"/>
    <property type="molecule type" value="Genomic_DNA"/>
</dbReference>